<feature type="transmembrane region" description="Helical" evidence="1">
    <location>
        <begin position="6"/>
        <end position="26"/>
    </location>
</feature>
<accession>A0ABY4J1D2</accession>
<proteinExistence type="predicted"/>
<name>A0ABY4J1D2_9MICO</name>
<feature type="transmembrane region" description="Helical" evidence="1">
    <location>
        <begin position="213"/>
        <end position="234"/>
    </location>
</feature>
<feature type="transmembrane region" description="Helical" evidence="1">
    <location>
        <begin position="118"/>
        <end position="137"/>
    </location>
</feature>
<keyword evidence="1" id="KW-0472">Membrane</keyword>
<sequence length="301" mass="31598">MILFLLLIWGPSVLGAVIALALRLTLLRGTPRLPTRDAVFTAIAGGVPVIVFLAPLAGDLGFGPQLWWDLGSRTALPLILGIVGVILLCLPSRSTQMDASAQLVPRTVRTFLRPRQPILLGILAAVAVILALAAGAASETDERGQYTQFSINLGTSGTTSASTGIYGWHYSLPALALLGLLLLTTAIGWLLIPRPAWSHDIERDTANRRLRAANIARIACGAVLLHLAVVFSSLRGTASMMLSAQAGPLGMVSLGTPFAAMEPALFVAWALSTTAGIALWLLTALSGVPMGARTPSRVRTS</sequence>
<feature type="transmembrane region" description="Helical" evidence="1">
    <location>
        <begin position="70"/>
        <end position="90"/>
    </location>
</feature>
<keyword evidence="1" id="KW-0812">Transmembrane</keyword>
<gene>
    <name evidence="2" type="ORF">KV397_09635</name>
</gene>
<feature type="transmembrane region" description="Helical" evidence="1">
    <location>
        <begin position="266"/>
        <end position="288"/>
    </location>
</feature>
<protein>
    <submittedName>
        <fullName evidence="2">Uncharacterized protein</fullName>
    </submittedName>
</protein>
<feature type="transmembrane region" description="Helical" evidence="1">
    <location>
        <begin position="170"/>
        <end position="192"/>
    </location>
</feature>
<dbReference type="RefSeq" id="WP_261811170.1">
    <property type="nucleotide sequence ID" value="NZ_CP078078.1"/>
</dbReference>
<organism evidence="2 3">
    <name type="scientific">Microbacterium aurugineum</name>
    <dbReference type="NCBI Taxonomy" id="2851642"/>
    <lineage>
        <taxon>Bacteria</taxon>
        <taxon>Bacillati</taxon>
        <taxon>Actinomycetota</taxon>
        <taxon>Actinomycetes</taxon>
        <taxon>Micrococcales</taxon>
        <taxon>Microbacteriaceae</taxon>
        <taxon>Microbacterium</taxon>
    </lineage>
</organism>
<keyword evidence="1" id="KW-1133">Transmembrane helix</keyword>
<keyword evidence="3" id="KW-1185">Reference proteome</keyword>
<dbReference type="Proteomes" id="UP000830631">
    <property type="component" value="Chromosome"/>
</dbReference>
<evidence type="ECO:0000313" key="3">
    <source>
        <dbReference type="Proteomes" id="UP000830631"/>
    </source>
</evidence>
<evidence type="ECO:0000313" key="2">
    <source>
        <dbReference type="EMBL" id="UPL17997.1"/>
    </source>
</evidence>
<reference evidence="2 3" key="1">
    <citation type="submission" date="2021-06" db="EMBL/GenBank/DDBJ databases">
        <title>Genome-based taxonomic framework of Microbacterium strains isolated from marine environment, the description of four new species and reclassification of four preexisting species.</title>
        <authorList>
            <person name="Lee S.D."/>
            <person name="Kim S.-M."/>
            <person name="Byeon Y.-S."/>
            <person name="Yang H.L."/>
            <person name="Kim I.S."/>
        </authorList>
    </citation>
    <scope>NUCLEOTIDE SEQUENCE [LARGE SCALE GENOMIC DNA]</scope>
    <source>
        <strain evidence="2 3">KSW4-10</strain>
    </source>
</reference>
<evidence type="ECO:0000256" key="1">
    <source>
        <dbReference type="SAM" id="Phobius"/>
    </source>
</evidence>
<dbReference type="EMBL" id="CP078078">
    <property type="protein sequence ID" value="UPL17997.1"/>
    <property type="molecule type" value="Genomic_DNA"/>
</dbReference>
<feature type="transmembrane region" description="Helical" evidence="1">
    <location>
        <begin position="38"/>
        <end position="58"/>
    </location>
</feature>